<gene>
    <name evidence="3" type="ORF">N7476_004179</name>
</gene>
<feature type="domain" description="MAGE" evidence="2">
    <location>
        <begin position="54"/>
        <end position="249"/>
    </location>
</feature>
<dbReference type="AlphaFoldDB" id="A0A9W9Q3N6"/>
<proteinExistence type="predicted"/>
<dbReference type="Gene3D" id="1.10.10.1210">
    <property type="entry name" value="MAGE homology domain, winged helix WH2 motif"/>
    <property type="match status" value="1"/>
</dbReference>
<dbReference type="GO" id="GO:0006281">
    <property type="term" value="P:DNA repair"/>
    <property type="evidence" value="ECO:0007669"/>
    <property type="project" value="TreeGrafter"/>
</dbReference>
<comment type="caution">
    <text evidence="3">The sequence shown here is derived from an EMBL/GenBank/DDBJ whole genome shotgun (WGS) entry which is preliminary data.</text>
</comment>
<protein>
    <recommendedName>
        <fullName evidence="2">MAGE domain-containing protein</fullName>
    </recommendedName>
</protein>
<dbReference type="OrthoDB" id="205198at2759"/>
<feature type="compositionally biased region" description="Acidic residues" evidence="1">
    <location>
        <begin position="324"/>
        <end position="335"/>
    </location>
</feature>
<dbReference type="Proteomes" id="UP001147746">
    <property type="component" value="Unassembled WGS sequence"/>
</dbReference>
<feature type="region of interest" description="Disordered" evidence="1">
    <location>
        <begin position="1"/>
        <end position="47"/>
    </location>
</feature>
<feature type="region of interest" description="Disordered" evidence="1">
    <location>
        <begin position="285"/>
        <end position="335"/>
    </location>
</feature>
<dbReference type="PANTHER" id="PTHR11736">
    <property type="entry name" value="MELANOMA-ASSOCIATED ANTIGEN MAGE ANTIGEN"/>
    <property type="match status" value="1"/>
</dbReference>
<dbReference type="InterPro" id="IPR041899">
    <property type="entry name" value="MAGE_WH2"/>
</dbReference>
<name>A0A9W9Q3N6_9EURO</name>
<keyword evidence="4" id="KW-1185">Reference proteome</keyword>
<dbReference type="Pfam" id="PF01454">
    <property type="entry name" value="MAGE"/>
    <property type="match status" value="1"/>
</dbReference>
<dbReference type="InterPro" id="IPR037445">
    <property type="entry name" value="MAGE"/>
</dbReference>
<dbReference type="PANTHER" id="PTHR11736:SF14">
    <property type="entry name" value="NSE3 HOMOLOG, SMC5-SMC6 COMPLEX COMPONENT"/>
    <property type="match status" value="1"/>
</dbReference>
<feature type="compositionally biased region" description="Low complexity" evidence="1">
    <location>
        <begin position="29"/>
        <end position="46"/>
    </location>
</feature>
<evidence type="ECO:0000313" key="3">
    <source>
        <dbReference type="EMBL" id="KAJ5321177.1"/>
    </source>
</evidence>
<evidence type="ECO:0000259" key="2">
    <source>
        <dbReference type="SMART" id="SM01373"/>
    </source>
</evidence>
<organism evidence="3 4">
    <name type="scientific">Penicillium atrosanguineum</name>
    <dbReference type="NCBI Taxonomy" id="1132637"/>
    <lineage>
        <taxon>Eukaryota</taxon>
        <taxon>Fungi</taxon>
        <taxon>Dikarya</taxon>
        <taxon>Ascomycota</taxon>
        <taxon>Pezizomycotina</taxon>
        <taxon>Eurotiomycetes</taxon>
        <taxon>Eurotiomycetidae</taxon>
        <taxon>Eurotiales</taxon>
        <taxon>Aspergillaceae</taxon>
        <taxon>Penicillium</taxon>
    </lineage>
</organism>
<accession>A0A9W9Q3N6</accession>
<reference evidence="3" key="2">
    <citation type="journal article" date="2023" name="IMA Fungus">
        <title>Comparative genomic study of the Penicillium genus elucidates a diverse pangenome and 15 lateral gene transfer events.</title>
        <authorList>
            <person name="Petersen C."/>
            <person name="Sorensen T."/>
            <person name="Nielsen M.R."/>
            <person name="Sondergaard T.E."/>
            <person name="Sorensen J.L."/>
            <person name="Fitzpatrick D.A."/>
            <person name="Frisvad J.C."/>
            <person name="Nielsen K.L."/>
        </authorList>
    </citation>
    <scope>NUCLEOTIDE SEQUENCE</scope>
    <source>
        <strain evidence="3">IBT 21472</strain>
    </source>
</reference>
<dbReference type="SMART" id="SM01373">
    <property type="entry name" value="MAGE"/>
    <property type="match status" value="1"/>
</dbReference>
<sequence length="335" mass="37324">MPLIRKRRATDQAPESDSGEVSPRRQRPRSSSSEAEMSDDAASASSTNAMIQKMVRLALSSEYSRLPIRRADISAKVLGEQGSRQFKTVFESAQRELREKFGMEMTELPAREKTTITQRRAAQKTEKPSSTNKSWILTSTLPTKFRTPSILQPTKAPSTTTESTYTALYTFIIAVISLNGGTLGDQKLERYLVRMNADQYTPIDKTEKLLQRLCKEGYIVKMRDMDGGEEIIEYMVGPRGKVEVGSGGVAGLAREVYGLRDGTEGREEFEAKLRRSLGIVGVMERREEEEVEDRANGTGAGVEDGGEERVATRRSRRVEQESSSSEEEEEGSDSD</sequence>
<dbReference type="InterPro" id="IPR041898">
    <property type="entry name" value="MAGE_WH1"/>
</dbReference>
<dbReference type="InterPro" id="IPR002190">
    <property type="entry name" value="MHD_dom"/>
</dbReference>
<reference evidence="3" key="1">
    <citation type="submission" date="2022-12" db="EMBL/GenBank/DDBJ databases">
        <authorList>
            <person name="Petersen C."/>
        </authorList>
    </citation>
    <scope>NUCLEOTIDE SEQUENCE</scope>
    <source>
        <strain evidence="3">IBT 21472</strain>
    </source>
</reference>
<evidence type="ECO:0000256" key="1">
    <source>
        <dbReference type="SAM" id="MobiDB-lite"/>
    </source>
</evidence>
<dbReference type="Gene3D" id="1.10.10.1200">
    <property type="entry name" value="MAGE homology domain, winged helix WH1 motif"/>
    <property type="match status" value="1"/>
</dbReference>
<evidence type="ECO:0000313" key="4">
    <source>
        <dbReference type="Proteomes" id="UP001147746"/>
    </source>
</evidence>
<dbReference type="EMBL" id="JAPZBO010000003">
    <property type="protein sequence ID" value="KAJ5321177.1"/>
    <property type="molecule type" value="Genomic_DNA"/>
</dbReference>
<dbReference type="GO" id="GO:0005634">
    <property type="term" value="C:nucleus"/>
    <property type="evidence" value="ECO:0007669"/>
    <property type="project" value="TreeGrafter"/>
</dbReference>